<feature type="region of interest" description="Disordered" evidence="2">
    <location>
        <begin position="40"/>
        <end position="61"/>
    </location>
</feature>
<keyword evidence="1" id="KW-0862">Zinc</keyword>
<feature type="compositionally biased region" description="Basic and acidic residues" evidence="2">
    <location>
        <begin position="50"/>
        <end position="61"/>
    </location>
</feature>
<dbReference type="InterPro" id="IPR036875">
    <property type="entry name" value="Znf_CCHC_sf"/>
</dbReference>
<dbReference type="AlphaFoldDB" id="A0A9D4ZWR9"/>
<evidence type="ECO:0000256" key="1">
    <source>
        <dbReference type="PROSITE-ProRule" id="PRU00047"/>
    </source>
</evidence>
<gene>
    <name evidence="4" type="ORF">KIW84_073030</name>
</gene>
<feature type="domain" description="CCHC-type" evidence="3">
    <location>
        <begin position="107"/>
        <end position="120"/>
    </location>
</feature>
<dbReference type="PANTHER" id="PTHR34222">
    <property type="entry name" value="GAG_PRE-INTEGRS DOMAIN-CONTAINING PROTEIN"/>
    <property type="match status" value="1"/>
</dbReference>
<dbReference type="Gramene" id="Psat07G0303000-T1">
    <property type="protein sequence ID" value="KAI5386724.1"/>
    <property type="gene ID" value="KIW84_073030"/>
</dbReference>
<organism evidence="4 5">
    <name type="scientific">Pisum sativum</name>
    <name type="common">Garden pea</name>
    <name type="synonym">Lathyrus oleraceus</name>
    <dbReference type="NCBI Taxonomy" id="3888"/>
    <lineage>
        <taxon>Eukaryota</taxon>
        <taxon>Viridiplantae</taxon>
        <taxon>Streptophyta</taxon>
        <taxon>Embryophyta</taxon>
        <taxon>Tracheophyta</taxon>
        <taxon>Spermatophyta</taxon>
        <taxon>Magnoliopsida</taxon>
        <taxon>eudicotyledons</taxon>
        <taxon>Gunneridae</taxon>
        <taxon>Pentapetalae</taxon>
        <taxon>rosids</taxon>
        <taxon>fabids</taxon>
        <taxon>Fabales</taxon>
        <taxon>Fabaceae</taxon>
        <taxon>Papilionoideae</taxon>
        <taxon>50 kb inversion clade</taxon>
        <taxon>NPAAA clade</taxon>
        <taxon>Hologalegina</taxon>
        <taxon>IRL clade</taxon>
        <taxon>Fabeae</taxon>
        <taxon>Lathyrus</taxon>
    </lineage>
</organism>
<proteinExistence type="predicted"/>
<dbReference type="Gene3D" id="4.10.60.10">
    <property type="entry name" value="Zinc finger, CCHC-type"/>
    <property type="match status" value="1"/>
</dbReference>
<keyword evidence="5" id="KW-1185">Reference proteome</keyword>
<feature type="compositionally biased region" description="Acidic residues" evidence="2">
    <location>
        <begin position="40"/>
        <end position="49"/>
    </location>
</feature>
<protein>
    <recommendedName>
        <fullName evidence="3">CCHC-type domain-containing protein</fullName>
    </recommendedName>
</protein>
<evidence type="ECO:0000313" key="4">
    <source>
        <dbReference type="EMBL" id="KAI5386724.1"/>
    </source>
</evidence>
<reference evidence="4 5" key="1">
    <citation type="journal article" date="2022" name="Nat. Genet.">
        <title>Improved pea reference genome and pan-genome highlight genomic features and evolutionary characteristics.</title>
        <authorList>
            <person name="Yang T."/>
            <person name="Liu R."/>
            <person name="Luo Y."/>
            <person name="Hu S."/>
            <person name="Wang D."/>
            <person name="Wang C."/>
            <person name="Pandey M.K."/>
            <person name="Ge S."/>
            <person name="Xu Q."/>
            <person name="Li N."/>
            <person name="Li G."/>
            <person name="Huang Y."/>
            <person name="Saxena R.K."/>
            <person name="Ji Y."/>
            <person name="Li M."/>
            <person name="Yan X."/>
            <person name="He Y."/>
            <person name="Liu Y."/>
            <person name="Wang X."/>
            <person name="Xiang C."/>
            <person name="Varshney R.K."/>
            <person name="Ding H."/>
            <person name="Gao S."/>
            <person name="Zong X."/>
        </authorList>
    </citation>
    <scope>NUCLEOTIDE SEQUENCE [LARGE SCALE GENOMIC DNA]</scope>
    <source>
        <strain evidence="4 5">cv. Zhongwan 6</strain>
    </source>
</reference>
<dbReference type="SUPFAM" id="SSF57756">
    <property type="entry name" value="Retrovirus zinc finger-like domains"/>
    <property type="match status" value="1"/>
</dbReference>
<dbReference type="PANTHER" id="PTHR34222:SF99">
    <property type="entry name" value="PROTEIN, PUTATIVE-RELATED"/>
    <property type="match status" value="1"/>
</dbReference>
<evidence type="ECO:0000256" key="2">
    <source>
        <dbReference type="SAM" id="MobiDB-lite"/>
    </source>
</evidence>
<dbReference type="Proteomes" id="UP001058974">
    <property type="component" value="Chromosome 7"/>
</dbReference>
<dbReference type="GO" id="GO:0003676">
    <property type="term" value="F:nucleic acid binding"/>
    <property type="evidence" value="ECO:0007669"/>
    <property type="project" value="InterPro"/>
</dbReference>
<sequence length="199" mass="22441">MLPTKFSFHEQRKWFHVSQLRYYHGIDPNSEVVPIPENISEEASSEEEVEHTQTQRGRGSETHTWKLNVTKDRSGMVNAVDGTKQFGRGRGNGSFTAERGRGNMKVCTYCGKTGHIIDNCYKKHGYPPNLGRGSSYANQVEVYDSDNKPAVTSTGDNGSMSLIREKYKNLMVLLDKTHDLSTFPREINLTLLALMQIVV</sequence>
<dbReference type="GO" id="GO:0008270">
    <property type="term" value="F:zinc ion binding"/>
    <property type="evidence" value="ECO:0007669"/>
    <property type="project" value="UniProtKB-KW"/>
</dbReference>
<dbReference type="PROSITE" id="PS50158">
    <property type="entry name" value="ZF_CCHC"/>
    <property type="match status" value="1"/>
</dbReference>
<dbReference type="EMBL" id="JAMSHJ010000007">
    <property type="protein sequence ID" value="KAI5386724.1"/>
    <property type="molecule type" value="Genomic_DNA"/>
</dbReference>
<keyword evidence="1" id="KW-0863">Zinc-finger</keyword>
<evidence type="ECO:0000313" key="5">
    <source>
        <dbReference type="Proteomes" id="UP001058974"/>
    </source>
</evidence>
<name>A0A9D4ZWR9_PEA</name>
<accession>A0A9D4ZWR9</accession>
<dbReference type="InterPro" id="IPR001878">
    <property type="entry name" value="Znf_CCHC"/>
</dbReference>
<evidence type="ECO:0000259" key="3">
    <source>
        <dbReference type="PROSITE" id="PS50158"/>
    </source>
</evidence>
<comment type="caution">
    <text evidence="4">The sequence shown here is derived from an EMBL/GenBank/DDBJ whole genome shotgun (WGS) entry which is preliminary data.</text>
</comment>
<dbReference type="SMART" id="SM00343">
    <property type="entry name" value="ZnF_C2HC"/>
    <property type="match status" value="1"/>
</dbReference>
<keyword evidence="1" id="KW-0479">Metal-binding</keyword>